<feature type="transmembrane region" description="Helical" evidence="5">
    <location>
        <begin position="127"/>
        <end position="150"/>
    </location>
</feature>
<evidence type="ECO:0000256" key="5">
    <source>
        <dbReference type="SAM" id="Phobius"/>
    </source>
</evidence>
<dbReference type="PANTHER" id="PTHR31465:SF17">
    <property type="entry name" value="DOMAIN PROTEIN, PUTATIVE (AFU_ORTHOLOGUE AFUA_5G09900)-RELATED"/>
    <property type="match status" value="1"/>
</dbReference>
<reference evidence="6 7" key="1">
    <citation type="submission" date="2020-05" db="EMBL/GenBank/DDBJ databases">
        <title>Identification and distribution of gene clusters putatively required for synthesis of sphingolipid metabolism inhibitors in phylogenetically diverse species of the filamentous fungus Fusarium.</title>
        <authorList>
            <person name="Kim H.-S."/>
            <person name="Busman M."/>
            <person name="Brown D.W."/>
            <person name="Divon H."/>
            <person name="Uhlig S."/>
            <person name="Proctor R.H."/>
        </authorList>
    </citation>
    <scope>NUCLEOTIDE SEQUENCE [LARGE SCALE GENOMIC DNA]</scope>
    <source>
        <strain evidence="6 7">NRRL 66333</strain>
    </source>
</reference>
<evidence type="ECO:0000256" key="4">
    <source>
        <dbReference type="ARBA" id="ARBA00023136"/>
    </source>
</evidence>
<feature type="transmembrane region" description="Helical" evidence="5">
    <location>
        <begin position="243"/>
        <end position="261"/>
    </location>
</feature>
<dbReference type="GO" id="GO:0016020">
    <property type="term" value="C:membrane"/>
    <property type="evidence" value="ECO:0007669"/>
    <property type="project" value="UniProtKB-SubCell"/>
</dbReference>
<feature type="transmembrane region" description="Helical" evidence="5">
    <location>
        <begin position="84"/>
        <end position="106"/>
    </location>
</feature>
<dbReference type="InterPro" id="IPR007568">
    <property type="entry name" value="RTA1"/>
</dbReference>
<dbReference type="OrthoDB" id="3358017at2759"/>
<comment type="caution">
    <text evidence="6">The sequence shown here is derived from an EMBL/GenBank/DDBJ whole genome shotgun (WGS) entry which is preliminary data.</text>
</comment>
<accession>A0A8H5V6J4</accession>
<evidence type="ECO:0000313" key="7">
    <source>
        <dbReference type="Proteomes" id="UP000547976"/>
    </source>
</evidence>
<dbReference type="AlphaFoldDB" id="A0A8H5V6J4"/>
<feature type="transmembrane region" description="Helical" evidence="5">
    <location>
        <begin position="206"/>
        <end position="223"/>
    </location>
</feature>
<keyword evidence="7" id="KW-1185">Reference proteome</keyword>
<protein>
    <submittedName>
        <fullName evidence="6">7-aminocholesterol resistance</fullName>
    </submittedName>
</protein>
<dbReference type="Pfam" id="PF04479">
    <property type="entry name" value="RTA1"/>
    <property type="match status" value="1"/>
</dbReference>
<dbReference type="EMBL" id="JAAOAV010000026">
    <property type="protein sequence ID" value="KAF5610595.1"/>
    <property type="molecule type" value="Genomic_DNA"/>
</dbReference>
<dbReference type="Proteomes" id="UP000547976">
    <property type="component" value="Unassembled WGS sequence"/>
</dbReference>
<name>A0A8H5V6J4_GIBSU</name>
<feature type="transmembrane region" description="Helical" evidence="5">
    <location>
        <begin position="27"/>
        <end position="48"/>
    </location>
</feature>
<organism evidence="6 7">
    <name type="scientific">Gibberella subglutinans</name>
    <name type="common">Fusarium subglutinans</name>
    <dbReference type="NCBI Taxonomy" id="42677"/>
    <lineage>
        <taxon>Eukaryota</taxon>
        <taxon>Fungi</taxon>
        <taxon>Dikarya</taxon>
        <taxon>Ascomycota</taxon>
        <taxon>Pezizomycotina</taxon>
        <taxon>Sordariomycetes</taxon>
        <taxon>Hypocreomycetidae</taxon>
        <taxon>Hypocreales</taxon>
        <taxon>Nectriaceae</taxon>
        <taxon>Fusarium</taxon>
        <taxon>Fusarium fujikuroi species complex</taxon>
    </lineage>
</organism>
<feature type="transmembrane region" description="Helical" evidence="5">
    <location>
        <begin position="53"/>
        <end position="72"/>
    </location>
</feature>
<dbReference type="PANTHER" id="PTHR31465">
    <property type="entry name" value="PROTEIN RTA1-RELATED"/>
    <property type="match status" value="1"/>
</dbReference>
<evidence type="ECO:0000256" key="3">
    <source>
        <dbReference type="ARBA" id="ARBA00022989"/>
    </source>
</evidence>
<feature type="transmembrane region" description="Helical" evidence="5">
    <location>
        <begin position="162"/>
        <end position="186"/>
    </location>
</feature>
<dbReference type="RefSeq" id="XP_036541444.1">
    <property type="nucleotide sequence ID" value="XM_036680674.1"/>
</dbReference>
<keyword evidence="2 5" id="KW-0812">Transmembrane</keyword>
<sequence>MSGDGPYGPVVNGTQIVFFEYLPNKPAAISFVVLFGIATLAHLVFLFILRAWFFIPFILGGICEIFGYFGRAQAHDTPDKAGPFILQNVLLLAGTPFLAATIYMSLRRVATALDSQHLSFISLRWLTKLYVLIDIACIVSQFIGAIIPASGEPDAITKGRTILIAGLIVQLCALSIFILTSLYLYIRIRQETGPFLDSSLVRWRRYFRTIEAVTVIMIIRSIVRAVEYLQGQGGFVISHEVFIYLFDALLMFLVMALFLIVNPGRLVKNGTGMKWRGQTQIDETGEDIMHLLQYFQSFAKNIKQKQSEIGQTEIFTSRNHQLAEYSEFEPPISLSGISDKSDKSDKNDGCDVGVDFEDAKGEPIMFALRRIIARPMLRVATRQIHVTPRRFASADQPPNMQQLESMMNDPHIRETFEKLSRHPPAIEAMQKMGDIIKSKGLATSGPPSKMDIMKLMMDKEFRDAATTLTTEMQNAGVEINPDVFMKMMQGEK</sequence>
<keyword evidence="3 5" id="KW-1133">Transmembrane helix</keyword>
<gene>
    <name evidence="6" type="ORF">FSUBG_2856</name>
</gene>
<proteinExistence type="predicted"/>
<evidence type="ECO:0000256" key="2">
    <source>
        <dbReference type="ARBA" id="ARBA00022692"/>
    </source>
</evidence>
<comment type="subcellular location">
    <subcellularLocation>
        <location evidence="1">Membrane</location>
        <topology evidence="1">Multi-pass membrane protein</topology>
    </subcellularLocation>
</comment>
<evidence type="ECO:0000256" key="1">
    <source>
        <dbReference type="ARBA" id="ARBA00004141"/>
    </source>
</evidence>
<keyword evidence="4 5" id="KW-0472">Membrane</keyword>
<dbReference type="GeneID" id="59315392"/>
<evidence type="ECO:0000313" key="6">
    <source>
        <dbReference type="EMBL" id="KAF5610595.1"/>
    </source>
</evidence>